<gene>
    <name evidence="1" type="ORF">SS50377_12817</name>
    <name evidence="2" type="ORF">SS50377_20782</name>
</gene>
<reference evidence="2" key="2">
    <citation type="submission" date="2020-12" db="EMBL/GenBank/DDBJ databases">
        <title>New Spironucleus salmonicida genome in near-complete chromosomes.</title>
        <authorList>
            <person name="Xu F."/>
            <person name="Kurt Z."/>
            <person name="Jimenez-Gonzalez A."/>
            <person name="Astvaldsson A."/>
            <person name="Andersson J.O."/>
            <person name="Svard S.G."/>
        </authorList>
    </citation>
    <scope>NUCLEOTIDE SEQUENCE</scope>
    <source>
        <strain evidence="2">ATCC 50377</strain>
    </source>
</reference>
<dbReference type="Proteomes" id="UP000018208">
    <property type="component" value="Unassembled WGS sequence"/>
</dbReference>
<protein>
    <submittedName>
        <fullName evidence="1">Uncharacterized protein</fullName>
    </submittedName>
</protein>
<dbReference type="EMBL" id="AUWU02000001">
    <property type="protein sequence ID" value="KAH0577429.1"/>
    <property type="molecule type" value="Genomic_DNA"/>
</dbReference>
<keyword evidence="3" id="KW-1185">Reference proteome</keyword>
<evidence type="ECO:0000313" key="3">
    <source>
        <dbReference type="Proteomes" id="UP000018208"/>
    </source>
</evidence>
<evidence type="ECO:0000313" key="1">
    <source>
        <dbReference type="EMBL" id="EST47111.1"/>
    </source>
</evidence>
<organism evidence="1">
    <name type="scientific">Spironucleus salmonicida</name>
    <dbReference type="NCBI Taxonomy" id="348837"/>
    <lineage>
        <taxon>Eukaryota</taxon>
        <taxon>Metamonada</taxon>
        <taxon>Diplomonadida</taxon>
        <taxon>Hexamitidae</taxon>
        <taxon>Hexamitinae</taxon>
        <taxon>Spironucleus</taxon>
    </lineage>
</organism>
<dbReference type="VEuPathDB" id="GiardiaDB:SS50377_20782"/>
<dbReference type="EMBL" id="KI546047">
    <property type="protein sequence ID" value="EST47111.1"/>
    <property type="molecule type" value="Genomic_DNA"/>
</dbReference>
<reference evidence="1 2" key="1">
    <citation type="journal article" date="2014" name="PLoS Genet.">
        <title>The Genome of Spironucleus salmonicida Highlights a Fish Pathogen Adapted to Fluctuating Environments.</title>
        <authorList>
            <person name="Xu F."/>
            <person name="Jerlstrom-Hultqvist J."/>
            <person name="Einarsson E."/>
            <person name="Astvaldsson A."/>
            <person name="Svard S.G."/>
            <person name="Andersson J.O."/>
        </authorList>
    </citation>
    <scope>NUCLEOTIDE SEQUENCE</scope>
    <source>
        <strain evidence="2">ATCC 50377</strain>
    </source>
</reference>
<sequence length="373" mass="42505">MLCKQQPSDLEQTLLDATQQIQTNITHFQTISSSLFDIRVDIISQRYENDVLRSKHAAREILIQTFRDRGLFDKLDIAKSALRQQLQANHLYKSLARELRGATSKKQVETIRAVFDVHAGAAFAVKTKISKNTPEMALATLLTAADLGTKIDQNRRLAEIYNQHIITYQNEPQERLFGAAKSALREAENAVRNSVFSDPKITRNLSKHVAVLRGELVVLNDVWAVFQAAEDVDGVEFGVQRVYNDIVANDVSEQIKRGMQRLKGLQTVGNIDILTENDSLKSKFQVILDSLDFEGEGTENENIIEVLDHYYQVRNDVVKLTENVALQKRRLGVDSQKDLIFKKQSIRVQNLQKLRHQVEQLQKMSLNELKNQQ</sequence>
<dbReference type="AlphaFoldDB" id="V6LTS5"/>
<name>V6LTS5_9EUKA</name>
<accession>V6LTS5</accession>
<proteinExistence type="predicted"/>
<evidence type="ECO:0000313" key="2">
    <source>
        <dbReference type="EMBL" id="KAH0577429.1"/>
    </source>
</evidence>